<sequence length="516" mass="61299">MKPMGKKLRLILGDQLNHEHSWFKQRSSDTCYLIAELPQEATYVAHHVQKVAAFFLAMESFANHLKSQGHQVIYLTLDETSRYRDLPELLQALIKQHEFEFFEYQRPDEYRLLCQLREADLPTEVSEYDSEHFLLPFDEINVHFKPRKHKKMEFFYRYMRKRFNILMKNDKPLGEQWNFDAENRQTLKSESLDIVPEPLVFNNSIKTILKRIKKYEIKVIGHCSDDILWPINRQQALQLLEYFCEQCLINFGRYQDAMVNEYQFGWSLFHSRLSFAINCKLLSPREVIETAVNYYQSNKKLITLAQIEGFVRQILGWREYVRGVYWANMPDYAQLNQLAAKRKLPDFFWNGKTKMNCMSHAINQSLDYAYAHHIHRLMVTGNFSLLTELDVDQVDEWYLGIYIDAIEWVELPNTRGMALFADEGIVATKPYAASGNYINKMSDYCGSCTYNVKRKNEDDACPFNSLYWRFMDRHRDKLSVNPRIGMIYRNWDKQSEASRQQTLDRAEWIINNIEDI</sequence>
<dbReference type="SUPFAM" id="SSF48173">
    <property type="entry name" value="Cryptochrome/photolyase FAD-binding domain"/>
    <property type="match status" value="1"/>
</dbReference>
<accession>A0A545T7L5</accession>
<dbReference type="InterPro" id="IPR014729">
    <property type="entry name" value="Rossmann-like_a/b/a_fold"/>
</dbReference>
<keyword evidence="2" id="KW-1185">Reference proteome</keyword>
<protein>
    <submittedName>
        <fullName evidence="1">Cryptochrome/photolyase family protein</fullName>
    </submittedName>
</protein>
<evidence type="ECO:0000313" key="2">
    <source>
        <dbReference type="Proteomes" id="UP000317839"/>
    </source>
</evidence>
<dbReference type="Gene3D" id="1.10.10.1710">
    <property type="entry name" value="Deoxyribodipyrimidine photolyase-related"/>
    <property type="match status" value="1"/>
</dbReference>
<organism evidence="1 2">
    <name type="scientific">Aliikangiella marina</name>
    <dbReference type="NCBI Taxonomy" id="1712262"/>
    <lineage>
        <taxon>Bacteria</taxon>
        <taxon>Pseudomonadati</taxon>
        <taxon>Pseudomonadota</taxon>
        <taxon>Gammaproteobacteria</taxon>
        <taxon>Oceanospirillales</taxon>
        <taxon>Pleioneaceae</taxon>
        <taxon>Aliikangiella</taxon>
    </lineage>
</organism>
<dbReference type="AlphaFoldDB" id="A0A545T7L5"/>
<dbReference type="Pfam" id="PF04244">
    <property type="entry name" value="DPRP"/>
    <property type="match status" value="1"/>
</dbReference>
<dbReference type="PANTHER" id="PTHR38657">
    <property type="entry name" value="SLR1343 PROTEIN"/>
    <property type="match status" value="1"/>
</dbReference>
<dbReference type="InterPro" id="IPR007357">
    <property type="entry name" value="PhrB-like"/>
</dbReference>
<dbReference type="PANTHER" id="PTHR38657:SF1">
    <property type="entry name" value="SLR1343 PROTEIN"/>
    <property type="match status" value="1"/>
</dbReference>
<dbReference type="Gene3D" id="1.25.40.80">
    <property type="match status" value="1"/>
</dbReference>
<name>A0A545T7L5_9GAMM</name>
<dbReference type="GO" id="GO:0016829">
    <property type="term" value="F:lyase activity"/>
    <property type="evidence" value="ECO:0007669"/>
    <property type="project" value="UniProtKB-KW"/>
</dbReference>
<dbReference type="EMBL" id="VIKR01000004">
    <property type="protein sequence ID" value="TQV73216.1"/>
    <property type="molecule type" value="Genomic_DNA"/>
</dbReference>
<reference evidence="1 2" key="1">
    <citation type="submission" date="2019-06" db="EMBL/GenBank/DDBJ databases">
        <title>Draft genome of Aliikangiella marina GYP-15.</title>
        <authorList>
            <person name="Wang G."/>
        </authorList>
    </citation>
    <scope>NUCLEOTIDE SEQUENCE [LARGE SCALE GENOMIC DNA]</scope>
    <source>
        <strain evidence="1 2">GYP-15</strain>
    </source>
</reference>
<dbReference type="InterPro" id="IPR052551">
    <property type="entry name" value="UV-DNA_repair_photolyase"/>
</dbReference>
<dbReference type="Gene3D" id="3.40.50.620">
    <property type="entry name" value="HUPs"/>
    <property type="match status" value="1"/>
</dbReference>
<dbReference type="InterPro" id="IPR036134">
    <property type="entry name" value="Crypto/Photolyase_FAD-like_sf"/>
</dbReference>
<gene>
    <name evidence="1" type="ORF">FLL45_17105</name>
</gene>
<dbReference type="Proteomes" id="UP000317839">
    <property type="component" value="Unassembled WGS sequence"/>
</dbReference>
<dbReference type="Gene3D" id="1.10.579.10">
    <property type="entry name" value="DNA Cyclobutane Dipyrimidine Photolyase, subunit A, domain 3"/>
    <property type="match status" value="1"/>
</dbReference>
<dbReference type="OrthoDB" id="5288100at2"/>
<proteinExistence type="predicted"/>
<keyword evidence="1" id="KW-0456">Lyase</keyword>
<evidence type="ECO:0000313" key="1">
    <source>
        <dbReference type="EMBL" id="TQV73216.1"/>
    </source>
</evidence>
<comment type="caution">
    <text evidence="1">The sequence shown here is derived from an EMBL/GenBank/DDBJ whole genome shotgun (WGS) entry which is preliminary data.</text>
</comment>